<dbReference type="InterPro" id="IPR013087">
    <property type="entry name" value="Znf_C2H2_type"/>
</dbReference>
<feature type="region of interest" description="Disordered" evidence="5">
    <location>
        <begin position="344"/>
        <end position="561"/>
    </location>
</feature>
<dbReference type="PROSITE" id="PS00028">
    <property type="entry name" value="ZINC_FINGER_C2H2_1"/>
    <property type="match status" value="1"/>
</dbReference>
<name>A0A812DT85_ACAPH</name>
<feature type="region of interest" description="Disordered" evidence="5">
    <location>
        <begin position="23"/>
        <end position="314"/>
    </location>
</feature>
<feature type="repeat" description="WD" evidence="4">
    <location>
        <begin position="1086"/>
        <end position="1110"/>
    </location>
</feature>
<feature type="compositionally biased region" description="Basic and acidic residues" evidence="5">
    <location>
        <begin position="455"/>
        <end position="466"/>
    </location>
</feature>
<dbReference type="Gene3D" id="2.130.10.10">
    <property type="entry name" value="YVTN repeat-like/Quinoprotein amine dehydrogenase"/>
    <property type="match status" value="2"/>
</dbReference>
<feature type="domain" description="C2H2-type" evidence="7">
    <location>
        <begin position="613"/>
        <end position="634"/>
    </location>
</feature>
<evidence type="ECO:0000256" key="3">
    <source>
        <dbReference type="ARBA" id="ARBA00023242"/>
    </source>
</evidence>
<dbReference type="GO" id="GO:0006383">
    <property type="term" value="P:transcription by RNA polymerase III"/>
    <property type="evidence" value="ECO:0007669"/>
    <property type="project" value="TreeGrafter"/>
</dbReference>
<feature type="compositionally biased region" description="Basic and acidic residues" evidence="5">
    <location>
        <begin position="414"/>
        <end position="436"/>
    </location>
</feature>
<accession>A0A812DT85</accession>
<comment type="caution">
    <text evidence="8">The sequence shown here is derived from an EMBL/GenBank/DDBJ whole genome shotgun (WGS) entry which is preliminary data.</text>
</comment>
<dbReference type="SUPFAM" id="SSF50978">
    <property type="entry name" value="WD40 repeat-like"/>
    <property type="match status" value="1"/>
</dbReference>
<feature type="compositionally biased region" description="Basic and acidic residues" evidence="5">
    <location>
        <begin position="300"/>
        <end position="313"/>
    </location>
</feature>
<keyword evidence="3" id="KW-0539">Nucleus</keyword>
<dbReference type="PANTHER" id="PTHR15052">
    <property type="entry name" value="RNA POLYMERASE III TRANSCRIPTION INITIATION FACTOR COMPLEX SUBUNIT"/>
    <property type="match status" value="1"/>
</dbReference>
<keyword evidence="2" id="KW-0804">Transcription</keyword>
<comment type="subcellular location">
    <subcellularLocation>
        <location evidence="1">Nucleus</location>
    </subcellularLocation>
</comment>
<protein>
    <submittedName>
        <fullName evidence="8">GTF3C2</fullName>
    </submittedName>
</protein>
<dbReference type="InterPro" id="IPR015943">
    <property type="entry name" value="WD40/YVTN_repeat-like_dom_sf"/>
</dbReference>
<dbReference type="InterPro" id="IPR001680">
    <property type="entry name" value="WD40_rpt"/>
</dbReference>
<feature type="region of interest" description="Disordered" evidence="5">
    <location>
        <begin position="760"/>
        <end position="793"/>
    </location>
</feature>
<dbReference type="PROSITE" id="PS50082">
    <property type="entry name" value="WD_REPEATS_2"/>
    <property type="match status" value="2"/>
</dbReference>
<feature type="compositionally biased region" description="Basic residues" evidence="5">
    <location>
        <begin position="64"/>
        <end position="77"/>
    </location>
</feature>
<dbReference type="EMBL" id="CAHIKZ030004276">
    <property type="protein sequence ID" value="CAE1309242.1"/>
    <property type="molecule type" value="Genomic_DNA"/>
</dbReference>
<feature type="compositionally biased region" description="Basic residues" evidence="5">
    <location>
        <begin position="493"/>
        <end position="502"/>
    </location>
</feature>
<feature type="compositionally biased region" description="Low complexity" evidence="5">
    <location>
        <begin position="358"/>
        <end position="373"/>
    </location>
</feature>
<dbReference type="GO" id="GO:0000127">
    <property type="term" value="C:transcription factor TFIIIC complex"/>
    <property type="evidence" value="ECO:0007669"/>
    <property type="project" value="TreeGrafter"/>
</dbReference>
<evidence type="ECO:0000313" key="8">
    <source>
        <dbReference type="EMBL" id="CAE1309242.1"/>
    </source>
</evidence>
<feature type="compositionally biased region" description="Polar residues" evidence="5">
    <location>
        <begin position="118"/>
        <end position="127"/>
    </location>
</feature>
<feature type="repeat" description="WD" evidence="4">
    <location>
        <begin position="1128"/>
        <end position="1161"/>
    </location>
</feature>
<organism evidence="8 9">
    <name type="scientific">Acanthosepion pharaonis</name>
    <name type="common">Pharaoh cuttlefish</name>
    <name type="synonym">Sepia pharaonis</name>
    <dbReference type="NCBI Taxonomy" id="158019"/>
    <lineage>
        <taxon>Eukaryota</taxon>
        <taxon>Metazoa</taxon>
        <taxon>Spiralia</taxon>
        <taxon>Lophotrochozoa</taxon>
        <taxon>Mollusca</taxon>
        <taxon>Cephalopoda</taxon>
        <taxon>Coleoidea</taxon>
        <taxon>Decapodiformes</taxon>
        <taxon>Sepiida</taxon>
        <taxon>Sepiina</taxon>
        <taxon>Sepiidae</taxon>
        <taxon>Acanthosepion</taxon>
    </lineage>
</organism>
<evidence type="ECO:0000256" key="4">
    <source>
        <dbReference type="PROSITE-ProRule" id="PRU00221"/>
    </source>
</evidence>
<dbReference type="InterPro" id="IPR052416">
    <property type="entry name" value="GTF3C_component"/>
</dbReference>
<dbReference type="OrthoDB" id="4703at2759"/>
<reference evidence="8" key="1">
    <citation type="submission" date="2021-01" db="EMBL/GenBank/DDBJ databases">
        <authorList>
            <person name="Li R."/>
            <person name="Bekaert M."/>
        </authorList>
    </citation>
    <scope>NUCLEOTIDE SEQUENCE</scope>
    <source>
        <strain evidence="8">Farmed</strain>
    </source>
</reference>
<dbReference type="GO" id="GO:0005634">
    <property type="term" value="C:nucleus"/>
    <property type="evidence" value="ECO:0007669"/>
    <property type="project" value="UniProtKB-SubCell"/>
</dbReference>
<feature type="compositionally biased region" description="Polar residues" evidence="5">
    <location>
        <begin position="256"/>
        <end position="270"/>
    </location>
</feature>
<dbReference type="InterPro" id="IPR036322">
    <property type="entry name" value="WD40_repeat_dom_sf"/>
</dbReference>
<sequence>MVVESLLVFLFFQILRKLTMSGTGRSRRKVRGVSPDASRHQKGYSIKYQEAEPVENEEYSISSKKSKNRSRKKKSRGRVADPNKFSSDDTDNNSYRDDGPNVSSDELEKTPRSLRMQLLQSRMTEGNVSGPKQKKSKKSSHNEKKFIDSARSSTKGKKSRQKDEYDFCYDEAVSVNSSDETESTPARHFNNDQTNSKTSPITLKLSKLDSKKWSRKTESKSKSAFSKSKNQSEQSITDADDSDMVSLSSEKCWKSETPNQPLGSPSCKSDASSDDTIENNPVPNMELAQQEYSSTDEEETKSCDKPVRSKLKDTTVSLGKYDSDQKWKVQSSDGAAVKLTCKKSSTGVMSVHKEEKPSVYSPSKSHGSSSVGGTTQKNYDAVSSGESTEIEEYNDITVVRADNSPLHQPVPASKTEDKHEDEFFRVGNRKAEKLRGGDTASGEGLKNPSTPNVEKLARRGGDDRPASQRVSANVELATRRAEESNQSQPSSVQKRKPGRPRKVTQNIQPPTPDNDEEFSTPAPKDVAETDGGSSKRARKKPSMFHNYEVATPRRKQKSPRRIILNVEQSSMYDAEMDANYDESELSPHEENEDNKEDTLAKIQMKKQEPTQQCPRCDAMLGSQTSLKYHLMSVHQVLWTKECPMGSTDNKALKFIMKKMGKLNCPKCGKEVRNFQYYNFHIEWCGREDEVAECPVCHKNQRLMYMASHVNLHKRKERIELERQKLVQRESGTQKSQRKRKAAEKAIGSLHEMSQELFSTDEMGDHKQPKKARHLQSVDYLESNRKDKEDDDNFNYEEFDEGFKHVPSHSETHVSTPRSSGGASMWPSKDEDLFECCLQFHTKQEVLCPAFDEFLPTRDMFYHLTNEEIDLCLPVIRKSIDFTVDLLGREVHMSLGLFGSAVCGDSLNFFTGGPVWCAVWCPIPTTEGVNADQYMAVYSHKHMDETNVVKKAFTKTTVIQIWNCGPLNAFSEKLFLPHLAFGIVHDFGCVFSMAWCPFGAWQSSSQPVYQEEVLHRLGLLAAACSDGSVRIFSVPYASDLLEKDQCVGTYQFYRVKPSISLIPLPDQSGSAGSCCLCVDWQHGEERRYIVAGYADGATRLWDLKTQSPLLRTSISMDMSDVFLYPIRCFKSHLSEVRAVCWSQTVHDTFATCGADRDVKFWKSSDTSFPFCCEKFCQCMNARWVQPWNGVVVAQDDAFCFDHCCAYYQDAGYCLPDLYGRRSVMWHNACIWDVTHSSWLNVAVTCDSTGTLMLFKCMNLWRGNKSKKLMYRRHLLYETEVIPTNVTEGVKPDVSALLDPRTYDEIVSKCQLTYKDKKMDVIKADVKFGSGKNLPRERVGSYPLPALYKVNFNPNFGSCSWLLSAGQAGLVRLHNLSGLFSANQRRIWTSQINR</sequence>
<feature type="region of interest" description="Disordered" evidence="5">
    <location>
        <begin position="722"/>
        <end position="744"/>
    </location>
</feature>
<keyword evidence="6" id="KW-0732">Signal</keyword>
<feature type="signal peptide" evidence="6">
    <location>
        <begin position="1"/>
        <end position="21"/>
    </location>
</feature>
<dbReference type="SMART" id="SM00320">
    <property type="entry name" value="WD40"/>
    <property type="match status" value="5"/>
</dbReference>
<dbReference type="SMART" id="SM00355">
    <property type="entry name" value="ZnF_C2H2"/>
    <property type="match status" value="3"/>
</dbReference>
<evidence type="ECO:0000259" key="7">
    <source>
        <dbReference type="PROSITE" id="PS00028"/>
    </source>
</evidence>
<feature type="compositionally biased region" description="Polar residues" evidence="5">
    <location>
        <begin position="191"/>
        <end position="201"/>
    </location>
</feature>
<evidence type="ECO:0000256" key="1">
    <source>
        <dbReference type="ARBA" id="ARBA00004123"/>
    </source>
</evidence>
<evidence type="ECO:0000256" key="6">
    <source>
        <dbReference type="SAM" id="SignalP"/>
    </source>
</evidence>
<dbReference type="PANTHER" id="PTHR15052:SF2">
    <property type="entry name" value="GENERAL TRANSCRIPTION FACTOR 3C POLYPEPTIDE 2"/>
    <property type="match status" value="1"/>
</dbReference>
<keyword evidence="9" id="KW-1185">Reference proteome</keyword>
<feature type="chain" id="PRO_5032683942" evidence="6">
    <location>
        <begin position="22"/>
        <end position="1392"/>
    </location>
</feature>
<evidence type="ECO:0000256" key="2">
    <source>
        <dbReference type="ARBA" id="ARBA00023163"/>
    </source>
</evidence>
<evidence type="ECO:0000256" key="5">
    <source>
        <dbReference type="SAM" id="MobiDB-lite"/>
    </source>
</evidence>
<proteinExistence type="predicted"/>
<keyword evidence="4" id="KW-0853">WD repeat</keyword>
<dbReference type="Proteomes" id="UP000597762">
    <property type="component" value="Unassembled WGS sequence"/>
</dbReference>
<feature type="compositionally biased region" description="Basic and acidic residues" evidence="5">
    <location>
        <begin position="206"/>
        <end position="221"/>
    </location>
</feature>
<evidence type="ECO:0000313" key="9">
    <source>
        <dbReference type="Proteomes" id="UP000597762"/>
    </source>
</evidence>
<gene>
    <name evidence="8" type="ORF">SPHA_60997</name>
</gene>